<feature type="compositionally biased region" description="Basic and acidic residues" evidence="4">
    <location>
        <begin position="35"/>
        <end position="56"/>
    </location>
</feature>
<feature type="compositionally biased region" description="Basic residues" evidence="4">
    <location>
        <begin position="11"/>
        <end position="27"/>
    </location>
</feature>
<dbReference type="Gene3D" id="2.10.110.20">
    <property type="match status" value="1"/>
</dbReference>
<keyword evidence="2" id="KW-0539">Nucleus</keyword>
<accession>A0AAE9CSQ4</accession>
<evidence type="ECO:0000256" key="1">
    <source>
        <dbReference type="ARBA" id="ARBA00004123"/>
    </source>
</evidence>
<evidence type="ECO:0000256" key="4">
    <source>
        <dbReference type="SAM" id="MobiDB-lite"/>
    </source>
</evidence>
<dbReference type="PANTHER" id="PTHR14017:SF14">
    <property type="entry name" value="JMJC DOMAIN-CONTAINING PROTEIN"/>
    <property type="match status" value="1"/>
</dbReference>
<comment type="subcellular location">
    <subcellularLocation>
        <location evidence="1">Nucleus</location>
    </subcellularLocation>
</comment>
<comment type="similarity">
    <text evidence="3">Belongs to the UTX family.</text>
</comment>
<dbReference type="InterPro" id="IPR046941">
    <property type="entry name" value="KDM6_GATAL_sf"/>
</dbReference>
<dbReference type="InterPro" id="IPR003347">
    <property type="entry name" value="JmjC_dom"/>
</dbReference>
<evidence type="ECO:0000313" key="6">
    <source>
        <dbReference type="EMBL" id="ULT79965.1"/>
    </source>
</evidence>
<feature type="region of interest" description="Disordered" evidence="4">
    <location>
        <begin position="1"/>
        <end position="136"/>
    </location>
</feature>
<dbReference type="Proteomes" id="UP000827892">
    <property type="component" value="Chromosome X"/>
</dbReference>
<feature type="compositionally biased region" description="Polar residues" evidence="4">
    <location>
        <begin position="1"/>
        <end position="10"/>
    </location>
</feature>
<gene>
    <name evidence="6" type="ORF">L3Y34_010510</name>
</gene>
<dbReference type="AlphaFoldDB" id="A0AAE9CSQ4"/>
<feature type="domain" description="JmjC" evidence="5">
    <location>
        <begin position="498"/>
        <end position="666"/>
    </location>
</feature>
<feature type="compositionally biased region" description="Polar residues" evidence="4">
    <location>
        <begin position="125"/>
        <end position="136"/>
    </location>
</feature>
<evidence type="ECO:0000313" key="7">
    <source>
        <dbReference type="Proteomes" id="UP000827892"/>
    </source>
</evidence>
<evidence type="ECO:0000256" key="2">
    <source>
        <dbReference type="ARBA" id="ARBA00023242"/>
    </source>
</evidence>
<dbReference type="FunFam" id="2.10.110.20:FF:000005">
    <property type="match status" value="1"/>
</dbReference>
<dbReference type="SUPFAM" id="SSF51197">
    <property type="entry name" value="Clavaminate synthase-like"/>
    <property type="match status" value="1"/>
</dbReference>
<dbReference type="Gene3D" id="2.60.120.650">
    <property type="entry name" value="Cupin"/>
    <property type="match status" value="1"/>
</dbReference>
<dbReference type="GO" id="GO:0005634">
    <property type="term" value="C:nucleus"/>
    <property type="evidence" value="ECO:0007669"/>
    <property type="project" value="UniProtKB-SubCell"/>
</dbReference>
<name>A0AAE9CSQ4_CAEBR</name>
<organism evidence="6 7">
    <name type="scientific">Caenorhabditis briggsae</name>
    <dbReference type="NCBI Taxonomy" id="6238"/>
    <lineage>
        <taxon>Eukaryota</taxon>
        <taxon>Metazoa</taxon>
        <taxon>Ecdysozoa</taxon>
        <taxon>Nematoda</taxon>
        <taxon>Chromadorea</taxon>
        <taxon>Rhabditida</taxon>
        <taxon>Rhabditina</taxon>
        <taxon>Rhabditomorpha</taxon>
        <taxon>Rhabditoidea</taxon>
        <taxon>Rhabditidae</taxon>
        <taxon>Peloderinae</taxon>
        <taxon>Caenorhabditis</taxon>
    </lineage>
</organism>
<evidence type="ECO:0000259" key="5">
    <source>
        <dbReference type="PROSITE" id="PS51184"/>
    </source>
</evidence>
<sequence>MRRSSAQLSTARHKTHSPPRRITRSRSRTPWSRIRTSDSQRSDQRGSSTRDNRRSEQSQSARQSRPTTRSTYNSQTQRSMTNIRRSRSRNVRFASPPRQGRIDTGTSRIQFTSNRNRRSQSASRPLSQPRGNTLDLSNRYKQSSRWLALACLHTAYIVDRDTDFEYPDFDTSGYTPKVLATIKELTKPVKVWNVNTMTIPRKTLMPLHENYRGLDHKIDQMVIPDLDPNGKEQALCADQTPTIPNFTGELFLDIQTTSAKSIIEKAHKRINGINTVYDVLDISSRKYLISGDDDSVLKRELEFFADHNSKQAEDTREKAPKKGYLPVRIYKMSENEEEPFDNLQKVVKTSSILIIEDLCDVIGLKRKAFTLRELLKAMPEYKVNVSRQIPEPPEVNMLTVYDKKLEEKSQGWRANAIQHDVSLESFVDYYETSTALSIRALQSVKACPDNAESIIDTLQKELKNASLPLPRKYHIHPDATVIAFGTNIDINPENKYHKLKRQLQNVEKLPKFLRPTKDGDLMDHVPEILAGINTLQVYAKVPGVKTYPHIENGSLESVNVNLGPGNSVWYSVPLEYSAKLQELASEKMSSREKEEFFKQGYWPNEEECISRGIPIQKFIQRPFDTVYVGVGTYHWVVATGFTIQIAWNVASKCFRQLAMVAITHDHYLANKYTSLIPIEPMIWNMVRNKTDIDDKLKRLVKGMLCRSLANCKFEIDYVEKHNIRKVPIQKTHGFAPIERCHKCDVIVFNLLPTDTRPNVYCFQCLKPNNIDVVYQRYSIKKLSDFYDSVHLY</sequence>
<dbReference type="Pfam" id="PF02373">
    <property type="entry name" value="JmjC"/>
    <property type="match status" value="1"/>
</dbReference>
<dbReference type="FunFam" id="2.60.120.650:FF:000100">
    <property type="entry name" value="JuMonJi (Transcription factor) Domain protein"/>
    <property type="match status" value="1"/>
</dbReference>
<dbReference type="EMBL" id="CP090896">
    <property type="protein sequence ID" value="ULT79965.1"/>
    <property type="molecule type" value="Genomic_DNA"/>
</dbReference>
<reference evidence="6 7" key="1">
    <citation type="submission" date="2022-05" db="EMBL/GenBank/DDBJ databases">
        <title>Chromosome-level reference genomes for two strains of Caenorhabditis briggsae: an improved platform for comparative genomics.</title>
        <authorList>
            <person name="Stevens L."/>
            <person name="Andersen E.C."/>
        </authorList>
    </citation>
    <scope>NUCLEOTIDE SEQUENCE [LARGE SCALE GENOMIC DNA]</scope>
    <source>
        <strain evidence="6">QX1410_ONT</strain>
        <tissue evidence="6">Whole-organism</tissue>
    </source>
</reference>
<dbReference type="InterPro" id="IPR051630">
    <property type="entry name" value="Corepressor-Demethylase"/>
</dbReference>
<dbReference type="PROSITE" id="PS51184">
    <property type="entry name" value="JMJC"/>
    <property type="match status" value="1"/>
</dbReference>
<dbReference type="PANTHER" id="PTHR14017">
    <property type="entry name" value="LYSINE-SPECIFIC DEMETHYLASE"/>
    <property type="match status" value="1"/>
</dbReference>
<dbReference type="SMART" id="SM00558">
    <property type="entry name" value="JmjC"/>
    <property type="match status" value="1"/>
</dbReference>
<protein>
    <recommendedName>
        <fullName evidence="5">JmjC domain-containing protein</fullName>
    </recommendedName>
</protein>
<evidence type="ECO:0000256" key="3">
    <source>
        <dbReference type="ARBA" id="ARBA00034483"/>
    </source>
</evidence>
<dbReference type="Gene3D" id="1.20.58.1370">
    <property type="match status" value="1"/>
</dbReference>
<proteinExistence type="inferred from homology"/>
<feature type="compositionally biased region" description="Polar residues" evidence="4">
    <location>
        <begin position="66"/>
        <end position="83"/>
    </location>
</feature>